<dbReference type="InterPro" id="IPR005111">
    <property type="entry name" value="MoeA_C_domain_IV"/>
</dbReference>
<dbReference type="Gene3D" id="2.40.340.10">
    <property type="entry name" value="MoeA, C-terminal, domain IV"/>
    <property type="match status" value="1"/>
</dbReference>
<evidence type="ECO:0000259" key="9">
    <source>
        <dbReference type="SMART" id="SM00852"/>
    </source>
</evidence>
<comment type="pathway">
    <text evidence="2 7">Cofactor biosynthesis; molybdopterin biosynthesis.</text>
</comment>
<dbReference type="InterPro" id="IPR001453">
    <property type="entry name" value="MoaB/Mog_dom"/>
</dbReference>
<gene>
    <name evidence="10" type="ORF">D7003_05550</name>
</gene>
<dbReference type="Proteomes" id="UP000273807">
    <property type="component" value="Unassembled WGS sequence"/>
</dbReference>
<dbReference type="InterPro" id="IPR036425">
    <property type="entry name" value="MoaB/Mog-like_dom_sf"/>
</dbReference>
<dbReference type="EMBL" id="RBED01000072">
    <property type="protein sequence ID" value="RNL57549.1"/>
    <property type="molecule type" value="Genomic_DNA"/>
</dbReference>
<accession>A0A3N0C561</accession>
<dbReference type="InterPro" id="IPR005110">
    <property type="entry name" value="MoeA_linker/N"/>
</dbReference>
<dbReference type="Gene3D" id="3.90.105.10">
    <property type="entry name" value="Molybdopterin biosynthesis moea protein, domain 2"/>
    <property type="match status" value="1"/>
</dbReference>
<dbReference type="GO" id="GO:0006777">
    <property type="term" value="P:Mo-molybdopterin cofactor biosynthetic process"/>
    <property type="evidence" value="ECO:0007669"/>
    <property type="project" value="UniProtKB-UniRule"/>
</dbReference>
<evidence type="ECO:0000256" key="8">
    <source>
        <dbReference type="SAM" id="MobiDB-lite"/>
    </source>
</evidence>
<dbReference type="Pfam" id="PF03453">
    <property type="entry name" value="MoeA_N"/>
    <property type="match status" value="1"/>
</dbReference>
<evidence type="ECO:0000313" key="10">
    <source>
        <dbReference type="EMBL" id="RNL57549.1"/>
    </source>
</evidence>
<dbReference type="InterPro" id="IPR036135">
    <property type="entry name" value="MoeA_linker/N_sf"/>
</dbReference>
<dbReference type="PANTHER" id="PTHR10192:SF5">
    <property type="entry name" value="GEPHYRIN"/>
    <property type="match status" value="1"/>
</dbReference>
<dbReference type="InterPro" id="IPR036688">
    <property type="entry name" value="MoeA_C_domain_IV_sf"/>
</dbReference>
<dbReference type="NCBIfam" id="TIGR00177">
    <property type="entry name" value="molyb_syn"/>
    <property type="match status" value="1"/>
</dbReference>
<comment type="function">
    <text evidence="1 7">Catalyzes the insertion of molybdate into adenylated molybdopterin with the concomitant release of AMP.</text>
</comment>
<keyword evidence="5 7" id="KW-0501">Molybdenum cofactor biosynthesis</keyword>
<dbReference type="Gene3D" id="3.40.980.10">
    <property type="entry name" value="MoaB/Mog-like domain"/>
    <property type="match status" value="1"/>
</dbReference>
<dbReference type="InterPro" id="IPR038987">
    <property type="entry name" value="MoeA-like"/>
</dbReference>
<evidence type="ECO:0000256" key="3">
    <source>
        <dbReference type="ARBA" id="ARBA00010763"/>
    </source>
</evidence>
<comment type="cofactor">
    <cofactor evidence="7">
        <name>Mg(2+)</name>
        <dbReference type="ChEBI" id="CHEBI:18420"/>
    </cofactor>
</comment>
<evidence type="ECO:0000256" key="5">
    <source>
        <dbReference type="ARBA" id="ARBA00023150"/>
    </source>
</evidence>
<evidence type="ECO:0000313" key="11">
    <source>
        <dbReference type="Proteomes" id="UP000273807"/>
    </source>
</evidence>
<dbReference type="SUPFAM" id="SSF53218">
    <property type="entry name" value="Molybdenum cofactor biosynthesis proteins"/>
    <property type="match status" value="1"/>
</dbReference>
<keyword evidence="7" id="KW-0479">Metal-binding</keyword>
<evidence type="ECO:0000256" key="6">
    <source>
        <dbReference type="ARBA" id="ARBA00047317"/>
    </source>
</evidence>
<reference evidence="10 11" key="1">
    <citation type="submission" date="2018-10" db="EMBL/GenBank/DDBJ databases">
        <title>Genome sequencing of Arthrobacter oryzae TNB02.</title>
        <authorList>
            <person name="Cho Y.-J."/>
            <person name="Cho A."/>
            <person name="Kim O.-S."/>
        </authorList>
    </citation>
    <scope>NUCLEOTIDE SEQUENCE [LARGE SCALE GENOMIC DNA]</scope>
    <source>
        <strain evidence="10 11">TNB02</strain>
    </source>
</reference>
<feature type="compositionally biased region" description="Low complexity" evidence="8">
    <location>
        <begin position="36"/>
        <end position="53"/>
    </location>
</feature>
<dbReference type="OrthoDB" id="9804758at2"/>
<feature type="region of interest" description="Disordered" evidence="8">
    <location>
        <begin position="1"/>
        <end position="53"/>
    </location>
</feature>
<dbReference type="Pfam" id="PF00994">
    <property type="entry name" value="MoCF_biosynth"/>
    <property type="match status" value="1"/>
</dbReference>
<comment type="similarity">
    <text evidence="3 7">Belongs to the MoeA family.</text>
</comment>
<feature type="compositionally biased region" description="Polar residues" evidence="8">
    <location>
        <begin position="1"/>
        <end position="11"/>
    </location>
</feature>
<comment type="catalytic activity">
    <reaction evidence="6">
        <text>adenylyl-molybdopterin + molybdate = Mo-molybdopterin + AMP + H(+)</text>
        <dbReference type="Rhea" id="RHEA:35047"/>
        <dbReference type="ChEBI" id="CHEBI:15378"/>
        <dbReference type="ChEBI" id="CHEBI:36264"/>
        <dbReference type="ChEBI" id="CHEBI:62727"/>
        <dbReference type="ChEBI" id="CHEBI:71302"/>
        <dbReference type="ChEBI" id="CHEBI:456215"/>
        <dbReference type="EC" id="2.10.1.1"/>
    </reaction>
</comment>
<protein>
    <recommendedName>
        <fullName evidence="7">Molybdopterin molybdenumtransferase</fullName>
        <ecNumber evidence="7">2.10.1.1</ecNumber>
    </recommendedName>
</protein>
<keyword evidence="7" id="KW-0460">Magnesium</keyword>
<dbReference type="RefSeq" id="WP_123254483.1">
    <property type="nucleotide sequence ID" value="NZ_RBED01000072.1"/>
</dbReference>
<dbReference type="CDD" id="cd00887">
    <property type="entry name" value="MoeA"/>
    <property type="match status" value="1"/>
</dbReference>
<dbReference type="Gene3D" id="2.170.190.11">
    <property type="entry name" value="Molybdopterin biosynthesis moea protein, domain 3"/>
    <property type="match status" value="1"/>
</dbReference>
<dbReference type="SUPFAM" id="SSF63867">
    <property type="entry name" value="MoeA C-terminal domain-like"/>
    <property type="match status" value="1"/>
</dbReference>
<dbReference type="Pfam" id="PF03454">
    <property type="entry name" value="MoeA_C"/>
    <property type="match status" value="1"/>
</dbReference>
<proteinExistence type="inferred from homology"/>
<dbReference type="PANTHER" id="PTHR10192">
    <property type="entry name" value="MOLYBDOPTERIN BIOSYNTHESIS PROTEIN"/>
    <property type="match status" value="1"/>
</dbReference>
<dbReference type="GO" id="GO:0061599">
    <property type="term" value="F:molybdopterin molybdotransferase activity"/>
    <property type="evidence" value="ECO:0007669"/>
    <property type="project" value="UniProtKB-UniRule"/>
</dbReference>
<keyword evidence="7 10" id="KW-0808">Transferase</keyword>
<feature type="compositionally biased region" description="Low complexity" evidence="8">
    <location>
        <begin position="13"/>
        <end position="26"/>
    </location>
</feature>
<keyword evidence="11" id="KW-1185">Reference proteome</keyword>
<dbReference type="GO" id="GO:0046872">
    <property type="term" value="F:metal ion binding"/>
    <property type="evidence" value="ECO:0007669"/>
    <property type="project" value="UniProtKB-UniRule"/>
</dbReference>
<evidence type="ECO:0000256" key="4">
    <source>
        <dbReference type="ARBA" id="ARBA00022505"/>
    </source>
</evidence>
<evidence type="ECO:0000256" key="2">
    <source>
        <dbReference type="ARBA" id="ARBA00005046"/>
    </source>
</evidence>
<sequence>MHRTASTNARVNGNDAAADAAHAAPATHDDAHGDAHAASAGAAGHGSRPAPVTVAAHRAAVRALLAPLRTAERVERVPLLAAQGRGLATGILAPLDLPPFANSQMDGFAIRSVDVSAGTEPAGTEPAGTELTVVAPVPAGAAPAALAPGTAAPIMTGAMMPPGADAVVPIELAFPDSFPDPGAPATVRLPATAAGTYVRDAGSDIRAGELALDAGTFLGPGQLGLLAALGMTEVPVYPRLRVLLVTTGDEVVEPGRPLEVGKIYDSNGTLLESSMRQAGLQVTRTGISADRPEQLATLLRLHAPAVDLIVTTGGVSKGAYEVVRQAMAGHDVTFTSVAMQPGGPQGIGTFDGVPVLGFPGNPVSCLVSFEMFLRPVLSELFGSPAPRPVVRARLAGALTSPEHKHQVRRGALSADGTVRLEGGTGSHLVHALAHSNALVHVPDGTSALADGAEVEVWIL</sequence>
<dbReference type="UniPathway" id="UPA00344"/>
<dbReference type="SMART" id="SM00852">
    <property type="entry name" value="MoCF_biosynth"/>
    <property type="match status" value="1"/>
</dbReference>
<dbReference type="EC" id="2.10.1.1" evidence="7"/>
<dbReference type="AlphaFoldDB" id="A0A3N0C561"/>
<organism evidence="10 11">
    <name type="scientific">Arthrobacter oryzae</name>
    <dbReference type="NCBI Taxonomy" id="409290"/>
    <lineage>
        <taxon>Bacteria</taxon>
        <taxon>Bacillati</taxon>
        <taxon>Actinomycetota</taxon>
        <taxon>Actinomycetes</taxon>
        <taxon>Micrococcales</taxon>
        <taxon>Micrococcaceae</taxon>
        <taxon>Arthrobacter</taxon>
    </lineage>
</organism>
<name>A0A3N0C561_9MICC</name>
<feature type="domain" description="MoaB/Mog" evidence="9">
    <location>
        <begin position="243"/>
        <end position="379"/>
    </location>
</feature>
<dbReference type="GO" id="GO:0005829">
    <property type="term" value="C:cytosol"/>
    <property type="evidence" value="ECO:0007669"/>
    <property type="project" value="TreeGrafter"/>
</dbReference>
<comment type="caution">
    <text evidence="10">The sequence shown here is derived from an EMBL/GenBank/DDBJ whole genome shotgun (WGS) entry which is preliminary data.</text>
</comment>
<dbReference type="SUPFAM" id="SSF63882">
    <property type="entry name" value="MoeA N-terminal region -like"/>
    <property type="match status" value="1"/>
</dbReference>
<evidence type="ECO:0000256" key="7">
    <source>
        <dbReference type="RuleBase" id="RU365090"/>
    </source>
</evidence>
<dbReference type="NCBIfam" id="NF045515">
    <property type="entry name" value="Glp_gephyrin"/>
    <property type="match status" value="1"/>
</dbReference>
<evidence type="ECO:0000256" key="1">
    <source>
        <dbReference type="ARBA" id="ARBA00002901"/>
    </source>
</evidence>
<keyword evidence="4 7" id="KW-0500">Molybdenum</keyword>